<keyword evidence="1" id="KW-0732">Signal</keyword>
<protein>
    <submittedName>
        <fullName evidence="2">Uncharacterized protein conserved in bacteria</fullName>
    </submittedName>
</protein>
<name>A0A383TXK0_9FLAO</name>
<sequence length="136" mass="15351">MKNFISLILTFFVIIAQAQTAHLSVEIQNIKSKKGKVLIALFNSEKGFPHENEFMTVQLEPEENIIQHRFKNVPKGIYAVAVLHDENNNGKMDIGMLGPKEKYGFSNDARSLISAPTFKKASFKHSGNQKIIIHLK</sequence>
<dbReference type="EMBL" id="UNSC01000003">
    <property type="protein sequence ID" value="SZD72315.1"/>
    <property type="molecule type" value="Genomic_DNA"/>
</dbReference>
<feature type="chain" id="PRO_5016938061" evidence="1">
    <location>
        <begin position="19"/>
        <end position="136"/>
    </location>
</feature>
<dbReference type="InterPro" id="IPR018673">
    <property type="entry name" value="DUF2141"/>
</dbReference>
<dbReference type="RefSeq" id="WP_119059160.1">
    <property type="nucleotide sequence ID" value="NZ_UNSC01000003.1"/>
</dbReference>
<organism evidence="2 3">
    <name type="scientific">Candidatus Ornithobacterium hominis</name>
    <dbReference type="NCBI Taxonomy" id="2497989"/>
    <lineage>
        <taxon>Bacteria</taxon>
        <taxon>Pseudomonadati</taxon>
        <taxon>Bacteroidota</taxon>
        <taxon>Flavobacteriia</taxon>
        <taxon>Flavobacteriales</taxon>
        <taxon>Weeksellaceae</taxon>
        <taxon>Ornithobacterium</taxon>
    </lineage>
</organism>
<reference evidence="2 3" key="1">
    <citation type="submission" date="2018-09" db="EMBL/GenBank/DDBJ databases">
        <authorList>
            <consortium name="Pathogen Informatics"/>
        </authorList>
    </citation>
    <scope>NUCLEOTIDE SEQUENCE [LARGE SCALE GENOMIC DNA]</scope>
    <source>
        <strain evidence="2 3">OH-22767</strain>
    </source>
</reference>
<evidence type="ECO:0000256" key="1">
    <source>
        <dbReference type="SAM" id="SignalP"/>
    </source>
</evidence>
<keyword evidence="3" id="KW-1185">Reference proteome</keyword>
<proteinExistence type="predicted"/>
<accession>A0A383TXK0</accession>
<evidence type="ECO:0000313" key="3">
    <source>
        <dbReference type="Proteomes" id="UP000262142"/>
    </source>
</evidence>
<dbReference type="Proteomes" id="UP000262142">
    <property type="component" value="Unassembled WGS sequence"/>
</dbReference>
<feature type="signal peptide" evidence="1">
    <location>
        <begin position="1"/>
        <end position="18"/>
    </location>
</feature>
<dbReference type="OrthoDB" id="9788332at2"/>
<gene>
    <name evidence="2" type="ORF">SAMEA104719789_00755</name>
</gene>
<evidence type="ECO:0000313" key="2">
    <source>
        <dbReference type="EMBL" id="SZD72315.1"/>
    </source>
</evidence>
<dbReference type="Pfam" id="PF09912">
    <property type="entry name" value="DUF2141"/>
    <property type="match status" value="1"/>
</dbReference>
<dbReference type="AlphaFoldDB" id="A0A383TXK0"/>